<sequence length="80" mass="9016">MSEFEVVSYTVEPVEGDDQIAITIHASDGNKWEYGVPFSRSTGRYTFEELDVLEVDFGEEFAEELSDKLDAVMAEVMKDA</sequence>
<dbReference type="AlphaFoldDB" id="A0A518F0H3"/>
<keyword evidence="2" id="KW-1185">Reference proteome</keyword>
<protein>
    <submittedName>
        <fullName evidence="1">Uncharacterized protein</fullName>
    </submittedName>
</protein>
<organism evidence="1 2">
    <name type="scientific">Saltatorellus ferox</name>
    <dbReference type="NCBI Taxonomy" id="2528018"/>
    <lineage>
        <taxon>Bacteria</taxon>
        <taxon>Pseudomonadati</taxon>
        <taxon>Planctomycetota</taxon>
        <taxon>Planctomycetia</taxon>
        <taxon>Planctomycetia incertae sedis</taxon>
        <taxon>Saltatorellus</taxon>
    </lineage>
</organism>
<dbReference type="EMBL" id="CP036434">
    <property type="protein sequence ID" value="QDV09819.1"/>
    <property type="molecule type" value="Genomic_DNA"/>
</dbReference>
<gene>
    <name evidence="1" type="ORF">Poly30_53790</name>
</gene>
<evidence type="ECO:0000313" key="1">
    <source>
        <dbReference type="EMBL" id="QDV09819.1"/>
    </source>
</evidence>
<dbReference type="OrthoDB" id="287375at2"/>
<accession>A0A518F0H3</accession>
<reference evidence="1 2" key="1">
    <citation type="submission" date="2019-02" db="EMBL/GenBank/DDBJ databases">
        <title>Deep-cultivation of Planctomycetes and their phenomic and genomic characterization uncovers novel biology.</title>
        <authorList>
            <person name="Wiegand S."/>
            <person name="Jogler M."/>
            <person name="Boedeker C."/>
            <person name="Pinto D."/>
            <person name="Vollmers J."/>
            <person name="Rivas-Marin E."/>
            <person name="Kohn T."/>
            <person name="Peeters S.H."/>
            <person name="Heuer A."/>
            <person name="Rast P."/>
            <person name="Oberbeckmann S."/>
            <person name="Bunk B."/>
            <person name="Jeske O."/>
            <person name="Meyerdierks A."/>
            <person name="Storesund J.E."/>
            <person name="Kallscheuer N."/>
            <person name="Luecker S."/>
            <person name="Lage O.M."/>
            <person name="Pohl T."/>
            <person name="Merkel B.J."/>
            <person name="Hornburger P."/>
            <person name="Mueller R.-W."/>
            <person name="Bruemmer F."/>
            <person name="Labrenz M."/>
            <person name="Spormann A.M."/>
            <person name="Op den Camp H."/>
            <person name="Overmann J."/>
            <person name="Amann R."/>
            <person name="Jetten M.S.M."/>
            <person name="Mascher T."/>
            <person name="Medema M.H."/>
            <person name="Devos D.P."/>
            <person name="Kaster A.-K."/>
            <person name="Ovreas L."/>
            <person name="Rohde M."/>
            <person name="Galperin M.Y."/>
            <person name="Jogler C."/>
        </authorList>
    </citation>
    <scope>NUCLEOTIDE SEQUENCE [LARGE SCALE GENOMIC DNA]</scope>
    <source>
        <strain evidence="1 2">Poly30</strain>
    </source>
</reference>
<dbReference type="Proteomes" id="UP000320390">
    <property type="component" value="Chromosome"/>
</dbReference>
<proteinExistence type="predicted"/>
<dbReference type="RefSeq" id="WP_145204881.1">
    <property type="nucleotide sequence ID" value="NZ_CP036434.1"/>
</dbReference>
<name>A0A518F0H3_9BACT</name>
<evidence type="ECO:0000313" key="2">
    <source>
        <dbReference type="Proteomes" id="UP000320390"/>
    </source>
</evidence>